<evidence type="ECO:0000313" key="1">
    <source>
        <dbReference type="EMBL" id="ADY52832.1"/>
    </source>
</evidence>
<sequence length="36" mass="4131">MEEQLLEQAIQIMLASETENEIFVEGILDLVQRILA</sequence>
<evidence type="ECO:0000313" key="2">
    <source>
        <dbReference type="Proteomes" id="UP000000310"/>
    </source>
</evidence>
<accession>F0SCJ8</accession>
<keyword evidence="2" id="KW-1185">Reference proteome</keyword>
<dbReference type="HOGENOM" id="CLU_3357903_0_0_10"/>
<reference evidence="1 2" key="1">
    <citation type="journal article" date="2011" name="Stand. Genomic Sci.">
        <title>Complete genome sequence of the gliding, heparinolytic Pedobacter saltans type strain (113).</title>
        <authorList>
            <person name="Liolios K."/>
            <person name="Sikorski J."/>
            <person name="Lu M."/>
            <person name="Nolan M."/>
            <person name="Lapidus A."/>
            <person name="Lucas S."/>
            <person name="Hammon N."/>
            <person name="Deshpande S."/>
            <person name="Cheng J.F."/>
            <person name="Tapia R."/>
            <person name="Han C."/>
            <person name="Goodwin L."/>
            <person name="Pitluck S."/>
            <person name="Huntemann M."/>
            <person name="Ivanova N."/>
            <person name="Pagani I."/>
            <person name="Mavromatis K."/>
            <person name="Ovchinikova G."/>
            <person name="Pati A."/>
            <person name="Chen A."/>
            <person name="Palaniappan K."/>
            <person name="Land M."/>
            <person name="Hauser L."/>
            <person name="Brambilla E.M."/>
            <person name="Kotsyurbenko O."/>
            <person name="Rohde M."/>
            <person name="Tindall B.J."/>
            <person name="Abt B."/>
            <person name="Goker M."/>
            <person name="Detter J.C."/>
            <person name="Woyke T."/>
            <person name="Bristow J."/>
            <person name="Eisen J.A."/>
            <person name="Markowitz V."/>
            <person name="Hugenholtz P."/>
            <person name="Klenk H.P."/>
            <person name="Kyrpides N.C."/>
        </authorList>
    </citation>
    <scope>NUCLEOTIDE SEQUENCE [LARGE SCALE GENOMIC DNA]</scope>
    <source>
        <strain evidence="2">ATCC 51119 / DSM 12145 / JCM 21818 / LMG 10337 / NBRC 100064 / NCIMB 13643</strain>
    </source>
</reference>
<dbReference type="EMBL" id="CP002545">
    <property type="protein sequence ID" value="ADY52832.1"/>
    <property type="molecule type" value="Genomic_DNA"/>
</dbReference>
<reference evidence="2" key="2">
    <citation type="submission" date="2011-02" db="EMBL/GenBank/DDBJ databases">
        <title>The complete genome of Pedobacter saltans DSM 12145.</title>
        <authorList>
            <consortium name="US DOE Joint Genome Institute (JGI-PGF)"/>
            <person name="Lucas S."/>
            <person name="Copeland A."/>
            <person name="Lapidus A."/>
            <person name="Bruce D."/>
            <person name="Goodwin L."/>
            <person name="Pitluck S."/>
            <person name="Kyrpides N."/>
            <person name="Mavromatis K."/>
            <person name="Pagani I."/>
            <person name="Ivanova N."/>
            <person name="Ovchinnikova G."/>
            <person name="Lu M."/>
            <person name="Detter J.C."/>
            <person name="Han C."/>
            <person name="Land M."/>
            <person name="Hauser L."/>
            <person name="Markowitz V."/>
            <person name="Cheng J.-F."/>
            <person name="Hugenholtz P."/>
            <person name="Woyke T."/>
            <person name="Wu D."/>
            <person name="Tindall B."/>
            <person name="Pomrenke H.G."/>
            <person name="Brambilla E."/>
            <person name="Klenk H.-P."/>
            <person name="Eisen J.A."/>
        </authorList>
    </citation>
    <scope>NUCLEOTIDE SEQUENCE [LARGE SCALE GENOMIC DNA]</scope>
    <source>
        <strain evidence="2">ATCC 51119 / DSM 12145 / JCM 21818 / LMG 10337 / NBRC 100064 / NCIMB 13643</strain>
    </source>
</reference>
<protein>
    <submittedName>
        <fullName evidence="1">Uncharacterized protein</fullName>
    </submittedName>
</protein>
<name>F0SCJ8_PSESL</name>
<dbReference type="KEGG" id="psn:Pedsa_2283"/>
<gene>
    <name evidence="1" type="ordered locus">Pedsa_2283</name>
</gene>
<proteinExistence type="predicted"/>
<organism evidence="1 2">
    <name type="scientific">Pseudopedobacter saltans (strain ATCC 51119 / DSM 12145 / JCM 21818 / CCUG 39354 / LMG 10337 / NBRC 100064 / NCIMB 13643)</name>
    <name type="common">Pedobacter saltans</name>
    <dbReference type="NCBI Taxonomy" id="762903"/>
    <lineage>
        <taxon>Bacteria</taxon>
        <taxon>Pseudomonadati</taxon>
        <taxon>Bacteroidota</taxon>
        <taxon>Sphingobacteriia</taxon>
        <taxon>Sphingobacteriales</taxon>
        <taxon>Sphingobacteriaceae</taxon>
        <taxon>Pseudopedobacter</taxon>
    </lineage>
</organism>
<dbReference type="AlphaFoldDB" id="F0SCJ8"/>
<dbReference type="Proteomes" id="UP000000310">
    <property type="component" value="Chromosome"/>
</dbReference>